<comment type="caution">
    <text evidence="1">The sequence shown here is derived from an EMBL/GenBank/DDBJ whole genome shotgun (WGS) entry which is preliminary data.</text>
</comment>
<evidence type="ECO:0000313" key="1">
    <source>
        <dbReference type="EMBL" id="CAK7896136.1"/>
    </source>
</evidence>
<name>A0AAV1T3U7_9STRA</name>
<proteinExistence type="predicted"/>
<dbReference type="EMBL" id="CAKLBY020000008">
    <property type="protein sequence ID" value="CAK7896136.1"/>
    <property type="molecule type" value="Genomic_DNA"/>
</dbReference>
<sequence>MGSQLLLALDALCRNDSSTCAEMTAPLCRNDSSSRTQYLFH</sequence>
<accession>A0AAV1T3U7</accession>
<dbReference type="AlphaFoldDB" id="A0AAV1T3U7"/>
<gene>
    <name evidence="1" type="ORF">PM001_LOCUS1187</name>
</gene>
<evidence type="ECO:0000313" key="2">
    <source>
        <dbReference type="Proteomes" id="UP001162060"/>
    </source>
</evidence>
<reference evidence="1" key="1">
    <citation type="submission" date="2024-01" db="EMBL/GenBank/DDBJ databases">
        <authorList>
            <person name="Webb A."/>
        </authorList>
    </citation>
    <scope>NUCLEOTIDE SEQUENCE</scope>
    <source>
        <strain evidence="1">Pm1</strain>
    </source>
</reference>
<protein>
    <submittedName>
        <fullName evidence="1">Uncharacterized protein</fullName>
    </submittedName>
</protein>
<organism evidence="1 2">
    <name type="scientific">Peronospora matthiolae</name>
    <dbReference type="NCBI Taxonomy" id="2874970"/>
    <lineage>
        <taxon>Eukaryota</taxon>
        <taxon>Sar</taxon>
        <taxon>Stramenopiles</taxon>
        <taxon>Oomycota</taxon>
        <taxon>Peronosporomycetes</taxon>
        <taxon>Peronosporales</taxon>
        <taxon>Peronosporaceae</taxon>
        <taxon>Peronospora</taxon>
    </lineage>
</organism>
<dbReference type="Proteomes" id="UP001162060">
    <property type="component" value="Unassembled WGS sequence"/>
</dbReference>